<feature type="region of interest" description="Disordered" evidence="7">
    <location>
        <begin position="217"/>
        <end position="238"/>
    </location>
</feature>
<comment type="caution">
    <text evidence="8">The sequence shown here is derived from an EMBL/GenBank/DDBJ whole genome shotgun (WGS) entry which is preliminary data.</text>
</comment>
<evidence type="ECO:0000256" key="4">
    <source>
        <dbReference type="ARBA" id="ARBA00022679"/>
    </source>
</evidence>
<evidence type="ECO:0000256" key="5">
    <source>
        <dbReference type="ARBA" id="ARBA00022691"/>
    </source>
</evidence>
<gene>
    <name evidence="6" type="primary">rsmG</name>
    <name evidence="8" type="ORF">DFR57_11352</name>
</gene>
<dbReference type="FunFam" id="3.40.50.150:FF:000041">
    <property type="entry name" value="Ribosomal RNA small subunit methyltransferase G"/>
    <property type="match status" value="1"/>
</dbReference>
<keyword evidence="5 6" id="KW-0949">S-adenosyl-L-methionine</keyword>
<accession>A0A368XC44</accession>
<feature type="compositionally biased region" description="Basic residues" evidence="7">
    <location>
        <begin position="217"/>
        <end position="226"/>
    </location>
</feature>
<name>A0A368XC44_9BACI</name>
<dbReference type="SUPFAM" id="SSF53335">
    <property type="entry name" value="S-adenosyl-L-methionine-dependent methyltransferases"/>
    <property type="match status" value="1"/>
</dbReference>
<reference evidence="8 9" key="1">
    <citation type="submission" date="2018-07" db="EMBL/GenBank/DDBJ databases">
        <title>Genomic Encyclopedia of Type Strains, Phase IV (KMG-IV): sequencing the most valuable type-strain genomes for metagenomic binning, comparative biology and taxonomic classification.</title>
        <authorList>
            <person name="Goeker M."/>
        </authorList>
    </citation>
    <scope>NUCLEOTIDE SEQUENCE [LARGE SCALE GENOMIC DNA]</scope>
    <source>
        <strain evidence="8 9">DSM 27696</strain>
    </source>
</reference>
<feature type="binding site" evidence="6">
    <location>
        <position position="147"/>
    </location>
    <ligand>
        <name>S-adenosyl-L-methionine</name>
        <dbReference type="ChEBI" id="CHEBI:59789"/>
    </ligand>
</feature>
<dbReference type="PIRSF" id="PIRSF003078">
    <property type="entry name" value="GidB"/>
    <property type="match status" value="1"/>
</dbReference>
<dbReference type="AlphaFoldDB" id="A0A368XC44"/>
<evidence type="ECO:0000313" key="8">
    <source>
        <dbReference type="EMBL" id="RCW64568.1"/>
    </source>
</evidence>
<evidence type="ECO:0000256" key="6">
    <source>
        <dbReference type="HAMAP-Rule" id="MF_00074"/>
    </source>
</evidence>
<comment type="caution">
    <text evidence="6">Lacks conserved residue(s) required for the propagation of feature annotation.</text>
</comment>
<comment type="function">
    <text evidence="6">Specifically methylates the N7 position of guanine in position 535 of 16S rRNA.</text>
</comment>
<dbReference type="EMBL" id="QPJJ01000013">
    <property type="protein sequence ID" value="RCW64568.1"/>
    <property type="molecule type" value="Genomic_DNA"/>
</dbReference>
<dbReference type="Proteomes" id="UP000252585">
    <property type="component" value="Unassembled WGS sequence"/>
</dbReference>
<dbReference type="RefSeq" id="WP_114353914.1">
    <property type="nucleotide sequence ID" value="NZ_QPJJ01000013.1"/>
</dbReference>
<keyword evidence="3 6" id="KW-0489">Methyltransferase</keyword>
<dbReference type="GO" id="GO:0070043">
    <property type="term" value="F:rRNA (guanine-N7-)-methyltransferase activity"/>
    <property type="evidence" value="ECO:0007669"/>
    <property type="project" value="UniProtKB-UniRule"/>
</dbReference>
<dbReference type="EC" id="2.1.1.-" evidence="6"/>
<dbReference type="OrthoDB" id="9808773at2"/>
<dbReference type="GO" id="GO:0005829">
    <property type="term" value="C:cytosol"/>
    <property type="evidence" value="ECO:0007669"/>
    <property type="project" value="TreeGrafter"/>
</dbReference>
<sequence>MNLETFKKSLEKEGIVLSDKQVQQFETYYELLVEWNQKMNLTAITDKEEVFLKHFYDSISAAFYFDFNQPIHLCDVGAGAGFPSIPLKICFPEIQVTIVDSLQKRITFLNHLAASLELTGVSFYHDRAELFAKNDKFRHKFQVVLGRAVAKMAVLSELCLPLCETKGTFIAMKGPKVEEELMEAKNAIELLGGEINHVTSFELPNNNGERNIVFIDKKRKTPKQYPRKPGTPNKNPLT</sequence>
<evidence type="ECO:0000256" key="1">
    <source>
        <dbReference type="ARBA" id="ARBA00022490"/>
    </source>
</evidence>
<dbReference type="HAMAP" id="MF_00074">
    <property type="entry name" value="16SrRNA_methyltr_G"/>
    <property type="match status" value="1"/>
</dbReference>
<dbReference type="PANTHER" id="PTHR31760">
    <property type="entry name" value="S-ADENOSYL-L-METHIONINE-DEPENDENT METHYLTRANSFERASES SUPERFAMILY PROTEIN"/>
    <property type="match status" value="1"/>
</dbReference>
<proteinExistence type="inferred from homology"/>
<dbReference type="InterPro" id="IPR029063">
    <property type="entry name" value="SAM-dependent_MTases_sf"/>
</dbReference>
<dbReference type="InterPro" id="IPR003682">
    <property type="entry name" value="rRNA_ssu_MeTfrase_G"/>
</dbReference>
<keyword evidence="1 6" id="KW-0963">Cytoplasm</keyword>
<dbReference type="PANTHER" id="PTHR31760:SF0">
    <property type="entry name" value="S-ADENOSYL-L-METHIONINE-DEPENDENT METHYLTRANSFERASES SUPERFAMILY PROTEIN"/>
    <property type="match status" value="1"/>
</dbReference>
<comment type="subcellular location">
    <subcellularLocation>
        <location evidence="6">Cytoplasm</location>
    </subcellularLocation>
</comment>
<protein>
    <recommendedName>
        <fullName evidence="6">Ribosomal RNA small subunit methyltransferase G</fullName>
        <ecNumber evidence="6">2.1.1.-</ecNumber>
    </recommendedName>
    <alternativeName>
        <fullName evidence="6">16S rRNA 7-methylguanosine methyltransferase</fullName>
        <shortName evidence="6">16S rRNA m7G methyltransferase</shortName>
    </alternativeName>
</protein>
<organism evidence="8 9">
    <name type="scientific">Saliterribacillus persicus</name>
    <dbReference type="NCBI Taxonomy" id="930114"/>
    <lineage>
        <taxon>Bacteria</taxon>
        <taxon>Bacillati</taxon>
        <taxon>Bacillota</taxon>
        <taxon>Bacilli</taxon>
        <taxon>Bacillales</taxon>
        <taxon>Bacillaceae</taxon>
        <taxon>Saliterribacillus</taxon>
    </lineage>
</organism>
<keyword evidence="2 6" id="KW-0698">rRNA processing</keyword>
<dbReference type="CDD" id="cd02440">
    <property type="entry name" value="AdoMet_MTases"/>
    <property type="match status" value="1"/>
</dbReference>
<dbReference type="NCBIfam" id="TIGR00138">
    <property type="entry name" value="rsmG_gidB"/>
    <property type="match status" value="1"/>
</dbReference>
<evidence type="ECO:0000256" key="3">
    <source>
        <dbReference type="ARBA" id="ARBA00022603"/>
    </source>
</evidence>
<dbReference type="Gene3D" id="3.40.50.150">
    <property type="entry name" value="Vaccinia Virus protein VP39"/>
    <property type="match status" value="1"/>
</dbReference>
<comment type="similarity">
    <text evidence="6">Belongs to the methyltransferase superfamily. RNA methyltransferase RsmG family.</text>
</comment>
<evidence type="ECO:0000313" key="9">
    <source>
        <dbReference type="Proteomes" id="UP000252585"/>
    </source>
</evidence>
<feature type="binding site" evidence="6">
    <location>
        <position position="82"/>
    </location>
    <ligand>
        <name>S-adenosyl-L-methionine</name>
        <dbReference type="ChEBI" id="CHEBI:59789"/>
    </ligand>
</feature>
<feature type="binding site" evidence="6">
    <location>
        <begin position="128"/>
        <end position="129"/>
    </location>
    <ligand>
        <name>S-adenosyl-L-methionine</name>
        <dbReference type="ChEBI" id="CHEBI:59789"/>
    </ligand>
</feature>
<evidence type="ECO:0000256" key="7">
    <source>
        <dbReference type="SAM" id="MobiDB-lite"/>
    </source>
</evidence>
<keyword evidence="9" id="KW-1185">Reference proteome</keyword>
<feature type="binding site" evidence="6">
    <location>
        <position position="77"/>
    </location>
    <ligand>
        <name>S-adenosyl-L-methionine</name>
        <dbReference type="ChEBI" id="CHEBI:59789"/>
    </ligand>
</feature>
<evidence type="ECO:0000256" key="2">
    <source>
        <dbReference type="ARBA" id="ARBA00022552"/>
    </source>
</evidence>
<dbReference type="Pfam" id="PF02527">
    <property type="entry name" value="GidB"/>
    <property type="match status" value="1"/>
</dbReference>
<keyword evidence="4 6" id="KW-0808">Transferase</keyword>